<evidence type="ECO:0000256" key="2">
    <source>
        <dbReference type="SAM" id="SignalP"/>
    </source>
</evidence>
<name>A0A6G0ZL08_APHCR</name>
<dbReference type="Proteomes" id="UP000478052">
    <property type="component" value="Unassembled WGS sequence"/>
</dbReference>
<dbReference type="PANTHER" id="PTHR21224:SF1">
    <property type="entry name" value="INTEGRATOR COMPLEX SUBUNIT 1"/>
    <property type="match status" value="1"/>
</dbReference>
<evidence type="ECO:0000256" key="1">
    <source>
        <dbReference type="SAM" id="MobiDB-lite"/>
    </source>
</evidence>
<evidence type="ECO:0000259" key="3">
    <source>
        <dbReference type="Pfam" id="PF12432"/>
    </source>
</evidence>
<dbReference type="InterPro" id="IPR053966">
    <property type="entry name" value="INTS1_INTS2-bd"/>
</dbReference>
<dbReference type="InterPro" id="IPR038902">
    <property type="entry name" value="INTS1"/>
</dbReference>
<feature type="region of interest" description="Disordered" evidence="1">
    <location>
        <begin position="82"/>
        <end position="101"/>
    </location>
</feature>
<dbReference type="Pfam" id="PF22927">
    <property type="entry name" value="INT1_R3"/>
    <property type="match status" value="1"/>
</dbReference>
<evidence type="ECO:0000259" key="4">
    <source>
        <dbReference type="Pfam" id="PF22927"/>
    </source>
</evidence>
<dbReference type="PANTHER" id="PTHR21224">
    <property type="entry name" value="INTEGRATOR COMPLEX SUBUNIT 1"/>
    <property type="match status" value="1"/>
</dbReference>
<dbReference type="InterPro" id="IPR022145">
    <property type="entry name" value="INTS1_RPB2-bd"/>
</dbReference>
<gene>
    <name evidence="6" type="ORF">FWK35_00002742</name>
</gene>
<evidence type="ECO:0000313" key="7">
    <source>
        <dbReference type="Proteomes" id="UP000478052"/>
    </source>
</evidence>
<proteinExistence type="predicted"/>
<feature type="domain" description="Integrator complex subunit 1 INTS2-binding" evidence="5">
    <location>
        <begin position="898"/>
        <end position="1229"/>
    </location>
</feature>
<protein>
    <submittedName>
        <fullName evidence="6">Integrator complex subunit 1</fullName>
    </submittedName>
</protein>
<dbReference type="GO" id="GO:0032039">
    <property type="term" value="C:integrator complex"/>
    <property type="evidence" value="ECO:0007669"/>
    <property type="project" value="InterPro"/>
</dbReference>
<dbReference type="OrthoDB" id="19938at2759"/>
<accession>A0A6G0ZL08</accession>
<reference evidence="6 7" key="1">
    <citation type="submission" date="2019-08" db="EMBL/GenBank/DDBJ databases">
        <title>Whole genome of Aphis craccivora.</title>
        <authorList>
            <person name="Voronova N.V."/>
            <person name="Shulinski R.S."/>
            <person name="Bandarenka Y.V."/>
            <person name="Zhorov D.G."/>
            <person name="Warner D."/>
        </authorList>
    </citation>
    <scope>NUCLEOTIDE SEQUENCE [LARGE SCALE GENOMIC DNA]</scope>
    <source>
        <strain evidence="6">180601</strain>
        <tissue evidence="6">Whole Body</tissue>
    </source>
</reference>
<dbReference type="Pfam" id="PF12432">
    <property type="entry name" value="INTS1_RP2B-bd"/>
    <property type="match status" value="1"/>
</dbReference>
<keyword evidence="7" id="KW-1185">Reference proteome</keyword>
<comment type="caution">
    <text evidence="6">The sequence shown here is derived from an EMBL/GenBank/DDBJ whole genome shotgun (WGS) entry which is preliminary data.</text>
</comment>
<dbReference type="EMBL" id="VUJU01000220">
    <property type="protein sequence ID" value="KAF0772041.1"/>
    <property type="molecule type" value="Genomic_DNA"/>
</dbReference>
<evidence type="ECO:0000259" key="5">
    <source>
        <dbReference type="Pfam" id="PF22929"/>
    </source>
</evidence>
<feature type="domain" description="Integrator complex subunit 1 R3" evidence="4">
    <location>
        <begin position="1666"/>
        <end position="1828"/>
    </location>
</feature>
<sequence>MTCLLAVLVVLQRVSMFLQVTIIEPYMSRGGKSKNAYLPGDLVALGSKNSRVEPNPQEKRGSNILLHRKLLESTLSDRKRTGPAIAAIPSKKPKHAGSSHSSFGWEQMCIEVDSIDLIESLSYSIQNQENLKAVGLLFGALKTMHTQRLKPELFWSLLIAARQFPTLFHNEEIINALCSILTCHSVASTKQRQYNIVAAVTSVNLLMASHDKLVHWPEAFVKVFVEDSMGERLWVDNEECRYFVENIKISLNTRTSPLIPLDFLDTMSTTETALLLPDSNEVSIMSRYGANQSAIENIILDVAKEYLIRRQSTEGISRNLLKLLSVAAGMLEIRVMVAGKLEVWLQNAKLTRPAQELLLAVCVNCTSRTQRDFDVISTIVKMRLKTKAMGNFYVSCVKELITANPNNLPVILKNVVYNEMSTSRNTNNMAIFQVIFKAEPDSSAILLADIFQELLIIRDDYLRPLRGLLREISRQVRSDFNFLTFCQGLINAKEPLNQTPEVKDRVFAGIVDLLTLCIFLTVYPYMRSERKDVAQFEKMQNIIAKIQQDGVVWLQDTVLSIYRPAPTDYVHALHKILLMEAPDQYYKLESWPPEQDRTTIFRIATEVPLLQGTVLTILMIGLSKEHPLSSPDALELMDQLVKRAASLQVYQNCNIIRADKYELFEMLLNLCEYHHPDKIELPFGYTPPQLAISNLYWKTWLIMLIYCAHIPLVFGTLACRKYPMLRMFIEMCITNNFSFPSFLEDLQLQSVEKQKILEFESYLAAASTKVTITEQTSLLLSQLMGMDPKGPPRRPPSTILEQLKVMNTNLRIGHLLCRSRDPDFLLDIIQRQGTSQSMPWLADLVNSSEGSLNHLPVQCLCEFLLSPSCRQQGKFNQLLNHLRKLLMHPETDPIISCEVLEYFLRRLSSPTSRQHAILGLKLLLNATDDKVIDVDKVIESKTDVSWLLTSLPQLPNFPAFKSQIVIALRQACQVENDPHLITAYLTFLAERTSDVDKADSLTNEQLTDMVLDMAQLIVERSTVMAAVLPISTDTVTVFNIALNSLVNIFYTFLNRAREPCRQNHPWSENQDQILVTWPGGQECTLHILVVHAMIILLTYGPQCIHDPLKFDNLLEAWFPIDRKQMPKAYLVDTSEEALLIPDWLKLRMIRSRVPRLVEEALTDLEPPQLILFIQSFGIPVASMSKLLEILDKAVCHDPEAIKAAVMDKAYMVQLVQVQQRRGAQGGQIFSSVLTLNEESTMMEVEEKVQLTNKMKLLIKDDPINLLEKNKSINVDSIIKNLFTSKMEGEEFLSLLQSISQDSKLLAQKCMISMFKNMLRSKGFVRSVVAYENITCHLLKVLMTKCGYNKVLMSIVKLILVQLNTKKKQNNLRMITMNYKNKYGLLFEFLQAIFKLNCVLFLDDVLSNLNLYFVEKNKTSPQKSKKTNESELMEVDNLIKGQKRSLFVDLPKEIELKISDLTIDQQVNMLFSKTTCEKWNSVRKCRPYLLTLLNHHMNWSSLECVLDILLQLNNVEKFEPSSVLDLITAITTNPKLWQGREMNASKSRSNEGLMLLNHDQLTALLLYMIEECKLKNEDPSITWTELSAFMLSKLSVILKNCLAKNNCVEIFHNIYLKYINSSNMAVFKQILSLVYTNDPNIISKLQYYDMDSFLDPIIIKESEGCALDSISHTVVSSIVSTKIKRDKELNKKIYDYEILAKRLCTTHPLLFLRVFELLSAPLRRCCYLEFRAMKSGHLLLLNNILDLLESLEPTVYFSFYTDALHKLLGIFLTIISNNLNVSAARKEFNTLLTKFGNRVHSYIAANSQDAMVFIKSNIMWFGNIIERYKTIGNLNLLISQNDQVIVLQPPNETSNDLPYDHFFSCFKDSDSANNLLSDMERSAYRSNRALEPFLNKVTSLIRNPSSHLRLPSLGLLLHYLQFNNSNLSTNSVLVPAILSALLSDDDEVSSTIRNHIDSLSMSREMALSLLLETFKVGIYKSLNTTPMITKTISTMNLQSGC</sequence>
<keyword evidence="2" id="KW-0732">Signal</keyword>
<feature type="domain" description="Integrator complex subunit 1 RPB2-binding" evidence="3">
    <location>
        <begin position="293"/>
        <end position="448"/>
    </location>
</feature>
<dbReference type="InterPro" id="IPR053964">
    <property type="entry name" value="INT1_R3"/>
</dbReference>
<dbReference type="GO" id="GO:0034474">
    <property type="term" value="P:U2 snRNA 3'-end processing"/>
    <property type="evidence" value="ECO:0007669"/>
    <property type="project" value="InterPro"/>
</dbReference>
<dbReference type="Pfam" id="PF22929">
    <property type="entry name" value="INTS1_INTS2-bd"/>
    <property type="match status" value="1"/>
</dbReference>
<feature type="signal peptide" evidence="2">
    <location>
        <begin position="1"/>
        <end position="16"/>
    </location>
</feature>
<feature type="chain" id="PRO_5026251407" evidence="2">
    <location>
        <begin position="17"/>
        <end position="2000"/>
    </location>
</feature>
<organism evidence="6 7">
    <name type="scientific">Aphis craccivora</name>
    <name type="common">Cowpea aphid</name>
    <dbReference type="NCBI Taxonomy" id="307492"/>
    <lineage>
        <taxon>Eukaryota</taxon>
        <taxon>Metazoa</taxon>
        <taxon>Ecdysozoa</taxon>
        <taxon>Arthropoda</taxon>
        <taxon>Hexapoda</taxon>
        <taxon>Insecta</taxon>
        <taxon>Pterygota</taxon>
        <taxon>Neoptera</taxon>
        <taxon>Paraneoptera</taxon>
        <taxon>Hemiptera</taxon>
        <taxon>Sternorrhyncha</taxon>
        <taxon>Aphidomorpha</taxon>
        <taxon>Aphidoidea</taxon>
        <taxon>Aphididae</taxon>
        <taxon>Aphidini</taxon>
        <taxon>Aphis</taxon>
        <taxon>Aphis</taxon>
    </lineage>
</organism>
<evidence type="ECO:0000313" key="6">
    <source>
        <dbReference type="EMBL" id="KAF0772041.1"/>
    </source>
</evidence>